<feature type="compositionally biased region" description="Polar residues" evidence="1">
    <location>
        <begin position="63"/>
        <end position="75"/>
    </location>
</feature>
<evidence type="ECO:0000313" key="2">
    <source>
        <dbReference type="EMBL" id="KAF9749332.1"/>
    </source>
</evidence>
<proteinExistence type="predicted"/>
<feature type="region of interest" description="Disordered" evidence="1">
    <location>
        <begin position="24"/>
        <end position="137"/>
    </location>
</feature>
<reference evidence="2" key="1">
    <citation type="submission" date="2020-10" db="EMBL/GenBank/DDBJ databases">
        <title>High-Quality Genome Resource of Clonostachys rosea strain S41 by Oxford Nanopore Long-Read Sequencing.</title>
        <authorList>
            <person name="Wang H."/>
        </authorList>
    </citation>
    <scope>NUCLEOTIDE SEQUENCE</scope>
    <source>
        <strain evidence="2">S41</strain>
    </source>
</reference>
<gene>
    <name evidence="2" type="ORF">IM811_017127</name>
</gene>
<accession>A0A8H7KE81</accession>
<dbReference type="Proteomes" id="UP000616885">
    <property type="component" value="Unassembled WGS sequence"/>
</dbReference>
<protein>
    <submittedName>
        <fullName evidence="2">Uncharacterized protein</fullName>
    </submittedName>
</protein>
<feature type="compositionally biased region" description="Basic and acidic residues" evidence="1">
    <location>
        <begin position="97"/>
        <end position="108"/>
    </location>
</feature>
<name>A0A8H7KE81_BIOOC</name>
<feature type="compositionally biased region" description="Low complexity" evidence="1">
    <location>
        <begin position="34"/>
        <end position="55"/>
    </location>
</feature>
<organism evidence="2 3">
    <name type="scientific">Bionectria ochroleuca</name>
    <name type="common">Gliocladium roseum</name>
    <dbReference type="NCBI Taxonomy" id="29856"/>
    <lineage>
        <taxon>Eukaryota</taxon>
        <taxon>Fungi</taxon>
        <taxon>Dikarya</taxon>
        <taxon>Ascomycota</taxon>
        <taxon>Pezizomycotina</taxon>
        <taxon>Sordariomycetes</taxon>
        <taxon>Hypocreomycetidae</taxon>
        <taxon>Hypocreales</taxon>
        <taxon>Bionectriaceae</taxon>
        <taxon>Clonostachys</taxon>
    </lineage>
</organism>
<sequence>MPLFGSKNNKFKVDPPKIRIEKVTVARPAVKPVTPSTKAISSASSARSSPAATHRPSPKPSSLPRQKSHSPYPSSSDEKRAERKRKAGSASSTRRSPAVDRPDFGKDSDGEEDDGWLKLDGRKRQRKGTLNGRSEDTARQIRSARAFEVGDAGLDFIHAVQVASLQHNCVPAMGARERTWNSSCSIQVCSLVRSSN</sequence>
<evidence type="ECO:0000256" key="1">
    <source>
        <dbReference type="SAM" id="MobiDB-lite"/>
    </source>
</evidence>
<comment type="caution">
    <text evidence="2">The sequence shown here is derived from an EMBL/GenBank/DDBJ whole genome shotgun (WGS) entry which is preliminary data.</text>
</comment>
<evidence type="ECO:0000313" key="3">
    <source>
        <dbReference type="Proteomes" id="UP000616885"/>
    </source>
</evidence>
<dbReference type="EMBL" id="JADCTT010000008">
    <property type="protein sequence ID" value="KAF9749332.1"/>
    <property type="molecule type" value="Genomic_DNA"/>
</dbReference>
<dbReference type="AlphaFoldDB" id="A0A8H7KE81"/>